<dbReference type="Gramene" id="mRNA:HanXRQr2_Chr17g0823081">
    <property type="protein sequence ID" value="mRNA:HanXRQr2_Chr17g0823081"/>
    <property type="gene ID" value="HanXRQr2_Chr17g0823081"/>
</dbReference>
<protein>
    <submittedName>
        <fullName evidence="1">Uncharacterized protein</fullName>
    </submittedName>
</protein>
<dbReference type="EMBL" id="MNCJ02000332">
    <property type="protein sequence ID" value="KAF5757136.1"/>
    <property type="molecule type" value="Genomic_DNA"/>
</dbReference>
<reference evidence="1" key="1">
    <citation type="journal article" date="2017" name="Nature">
        <title>The sunflower genome provides insights into oil metabolism, flowering and Asterid evolution.</title>
        <authorList>
            <person name="Badouin H."/>
            <person name="Gouzy J."/>
            <person name="Grassa C.J."/>
            <person name="Murat F."/>
            <person name="Staton S.E."/>
            <person name="Cottret L."/>
            <person name="Lelandais-Briere C."/>
            <person name="Owens G.L."/>
            <person name="Carrere S."/>
            <person name="Mayjonade B."/>
            <person name="Legrand L."/>
            <person name="Gill N."/>
            <person name="Kane N.C."/>
            <person name="Bowers J.E."/>
            <person name="Hubner S."/>
            <person name="Bellec A."/>
            <person name="Berard A."/>
            <person name="Berges H."/>
            <person name="Blanchet N."/>
            <person name="Boniface M.C."/>
            <person name="Brunel D."/>
            <person name="Catrice O."/>
            <person name="Chaidir N."/>
            <person name="Claudel C."/>
            <person name="Donnadieu C."/>
            <person name="Faraut T."/>
            <person name="Fievet G."/>
            <person name="Helmstetter N."/>
            <person name="King M."/>
            <person name="Knapp S.J."/>
            <person name="Lai Z."/>
            <person name="Le Paslier M.C."/>
            <person name="Lippi Y."/>
            <person name="Lorenzon L."/>
            <person name="Mandel J.R."/>
            <person name="Marage G."/>
            <person name="Marchand G."/>
            <person name="Marquand E."/>
            <person name="Bret-Mestries E."/>
            <person name="Morien E."/>
            <person name="Nambeesan S."/>
            <person name="Nguyen T."/>
            <person name="Pegot-Espagnet P."/>
            <person name="Pouilly N."/>
            <person name="Raftis F."/>
            <person name="Sallet E."/>
            <person name="Schiex T."/>
            <person name="Thomas J."/>
            <person name="Vandecasteele C."/>
            <person name="Vares D."/>
            <person name="Vear F."/>
            <person name="Vautrin S."/>
            <person name="Crespi M."/>
            <person name="Mangin B."/>
            <person name="Burke J.M."/>
            <person name="Salse J."/>
            <person name="Munos S."/>
            <person name="Vincourt P."/>
            <person name="Rieseberg L.H."/>
            <person name="Langlade N.B."/>
        </authorList>
    </citation>
    <scope>NUCLEOTIDE SEQUENCE</scope>
    <source>
        <tissue evidence="1">Leaves</tissue>
    </source>
</reference>
<keyword evidence="2" id="KW-1185">Reference proteome</keyword>
<dbReference type="Proteomes" id="UP000215914">
    <property type="component" value="Unassembled WGS sequence"/>
</dbReference>
<dbReference type="AlphaFoldDB" id="A0A9K3GW05"/>
<comment type="caution">
    <text evidence="1">The sequence shown here is derived from an EMBL/GenBank/DDBJ whole genome shotgun (WGS) entry which is preliminary data.</text>
</comment>
<reference evidence="1" key="2">
    <citation type="submission" date="2020-06" db="EMBL/GenBank/DDBJ databases">
        <title>Helianthus annuus Genome sequencing and assembly Release 2.</title>
        <authorList>
            <person name="Gouzy J."/>
            <person name="Langlade N."/>
            <person name="Munos S."/>
        </authorList>
    </citation>
    <scope>NUCLEOTIDE SEQUENCE</scope>
    <source>
        <tissue evidence="1">Leaves</tissue>
    </source>
</reference>
<proteinExistence type="predicted"/>
<name>A0A9K3GW05_HELAN</name>
<evidence type="ECO:0000313" key="1">
    <source>
        <dbReference type="EMBL" id="KAF5757136.1"/>
    </source>
</evidence>
<evidence type="ECO:0000313" key="2">
    <source>
        <dbReference type="Proteomes" id="UP000215914"/>
    </source>
</evidence>
<organism evidence="1 2">
    <name type="scientific">Helianthus annuus</name>
    <name type="common">Common sunflower</name>
    <dbReference type="NCBI Taxonomy" id="4232"/>
    <lineage>
        <taxon>Eukaryota</taxon>
        <taxon>Viridiplantae</taxon>
        <taxon>Streptophyta</taxon>
        <taxon>Embryophyta</taxon>
        <taxon>Tracheophyta</taxon>
        <taxon>Spermatophyta</taxon>
        <taxon>Magnoliopsida</taxon>
        <taxon>eudicotyledons</taxon>
        <taxon>Gunneridae</taxon>
        <taxon>Pentapetalae</taxon>
        <taxon>asterids</taxon>
        <taxon>campanulids</taxon>
        <taxon>Asterales</taxon>
        <taxon>Asteraceae</taxon>
        <taxon>Asteroideae</taxon>
        <taxon>Heliantheae alliance</taxon>
        <taxon>Heliantheae</taxon>
        <taxon>Helianthus</taxon>
    </lineage>
</organism>
<sequence>MLQRMDKLRRANEELRADPRTSQTVAAELRCRVTDVERKLLEEKCWGLAGAEGARLGERERIAWTEEREELATELKHQKELDSVSQGDLDTMYAEWGVAMDDNQNLAQERYWLITEGFGSFLTVVSQSKEFKGSLERIYRAYLDVGYQAGLKDGYAYFA</sequence>
<gene>
    <name evidence="1" type="ORF">HanXRQr2_Chr17g0823081</name>
</gene>
<accession>A0A9K3GW05</accession>